<accession>A0A2T0BR69</accession>
<feature type="signal peptide" evidence="1">
    <location>
        <begin position="1"/>
        <end position="28"/>
    </location>
</feature>
<dbReference type="Gene3D" id="1.50.10.20">
    <property type="match status" value="1"/>
</dbReference>
<proteinExistence type="predicted"/>
<keyword evidence="1" id="KW-0732">Signal</keyword>
<dbReference type="OrthoDB" id="411361at2"/>
<evidence type="ECO:0008006" key="4">
    <source>
        <dbReference type="Google" id="ProtNLM"/>
    </source>
</evidence>
<evidence type="ECO:0000313" key="2">
    <source>
        <dbReference type="EMBL" id="PRR86373.1"/>
    </source>
</evidence>
<name>A0A2T0BR69_9CLOT</name>
<dbReference type="SUPFAM" id="SSF48239">
    <property type="entry name" value="Terpenoid cyclases/Protein prenyltransferases"/>
    <property type="match status" value="1"/>
</dbReference>
<dbReference type="Proteomes" id="UP000237798">
    <property type="component" value="Unassembled WGS sequence"/>
</dbReference>
<dbReference type="InterPro" id="IPR008930">
    <property type="entry name" value="Terpenoid_cyclase/PrenylTrfase"/>
</dbReference>
<protein>
    <recommendedName>
        <fullName evidence="4">SbsA Ig-like domain-containing protein</fullName>
    </recommendedName>
</protein>
<feature type="chain" id="PRO_5015504943" description="SbsA Ig-like domain-containing protein" evidence="1">
    <location>
        <begin position="29"/>
        <end position="408"/>
    </location>
</feature>
<dbReference type="RefSeq" id="WP_106008190.1">
    <property type="nucleotide sequence ID" value="NZ_PVXP01000005.1"/>
</dbReference>
<organism evidence="2 3">
    <name type="scientific">Clostridium luticellarii</name>
    <dbReference type="NCBI Taxonomy" id="1691940"/>
    <lineage>
        <taxon>Bacteria</taxon>
        <taxon>Bacillati</taxon>
        <taxon>Bacillota</taxon>
        <taxon>Clostridia</taxon>
        <taxon>Eubacteriales</taxon>
        <taxon>Clostridiaceae</taxon>
        <taxon>Clostridium</taxon>
    </lineage>
</organism>
<reference evidence="2 3" key="1">
    <citation type="submission" date="2018-03" db="EMBL/GenBank/DDBJ databases">
        <title>Genome sequence of Clostridium luticellarii DSM 29923.</title>
        <authorList>
            <person name="Poehlein A."/>
            <person name="Daniel R."/>
        </authorList>
    </citation>
    <scope>NUCLEOTIDE SEQUENCE [LARGE SCALE GENOMIC DNA]</scope>
    <source>
        <strain evidence="2 3">DSM 29923</strain>
    </source>
</reference>
<comment type="caution">
    <text evidence="2">The sequence shown here is derived from an EMBL/GenBank/DDBJ whole genome shotgun (WGS) entry which is preliminary data.</text>
</comment>
<keyword evidence="3" id="KW-1185">Reference proteome</keyword>
<sequence>MLKSKVKYVVLCSVVTSAMLFQPFFARAASVDKSITDSNKPWTVKFNKPVGFDEETKNAIAVTDSTGNIVDVGIKLLDSSKIEVDAPEGGYKQGEIYTLNIGNKVHSAGNKYLKNAVKYTFQLNPASQDYNYKSQVESALDTTVDKILKDGIEDEWQALVVCRYGKEVPSSYLTSLENKLSSSQVDSLDPTDYERMTIALSLLGQDPTNFGGYNLVEKIYNNSNIDNQGTNAAVFGLIALDSGNFEVPGNALITRDELIDKILAARTADNGWSIAGDEADTDMTAMALTALAPYADRQDVKQVIDAGIEKLSSMQDSSGEYSSMGTVNSQSLSQVIIALCSNGVDPTSSQFTRNGKNLMDVLLSYKSDGGFSYDRQTGYNSLSTEQAAEALEAYKMFKEQAGSIYRTK</sequence>
<dbReference type="EMBL" id="PVXP01000005">
    <property type="protein sequence ID" value="PRR86373.1"/>
    <property type="molecule type" value="Genomic_DNA"/>
</dbReference>
<gene>
    <name evidence="2" type="ORF">CLLU_06890</name>
</gene>
<evidence type="ECO:0000313" key="3">
    <source>
        <dbReference type="Proteomes" id="UP000237798"/>
    </source>
</evidence>
<dbReference type="AlphaFoldDB" id="A0A2T0BR69"/>
<evidence type="ECO:0000256" key="1">
    <source>
        <dbReference type="SAM" id="SignalP"/>
    </source>
</evidence>